<dbReference type="InterPro" id="IPR036291">
    <property type="entry name" value="NAD(P)-bd_dom_sf"/>
</dbReference>
<evidence type="ECO:0008006" key="3">
    <source>
        <dbReference type="Google" id="ProtNLM"/>
    </source>
</evidence>
<dbReference type="SUPFAM" id="SSF55347">
    <property type="entry name" value="Glyceraldehyde-3-phosphate dehydrogenase-like, C-terminal domain"/>
    <property type="match status" value="1"/>
</dbReference>
<accession>A0ABN2PJY8</accession>
<dbReference type="Gene3D" id="3.40.50.720">
    <property type="entry name" value="NAD(P)-binding Rossmann-like Domain"/>
    <property type="match status" value="1"/>
</dbReference>
<dbReference type="EMBL" id="BAAAMY010000006">
    <property type="protein sequence ID" value="GAA1923776.1"/>
    <property type="molecule type" value="Genomic_DNA"/>
</dbReference>
<dbReference type="RefSeq" id="WP_344008041.1">
    <property type="nucleotide sequence ID" value="NZ_BAAAMY010000006.1"/>
</dbReference>
<name>A0ABN2PJY8_9ACTN</name>
<dbReference type="Proteomes" id="UP001501612">
    <property type="component" value="Unassembled WGS sequence"/>
</dbReference>
<dbReference type="PANTHER" id="PTHR43377:SF1">
    <property type="entry name" value="BILIVERDIN REDUCTASE A"/>
    <property type="match status" value="1"/>
</dbReference>
<gene>
    <name evidence="1" type="ORF">GCM10009737_26750</name>
</gene>
<evidence type="ECO:0000313" key="1">
    <source>
        <dbReference type="EMBL" id="GAA1923776.1"/>
    </source>
</evidence>
<comment type="caution">
    <text evidence="1">The sequence shown here is derived from an EMBL/GenBank/DDBJ whole genome shotgun (WGS) entry which is preliminary data.</text>
</comment>
<reference evidence="1 2" key="1">
    <citation type="journal article" date="2019" name="Int. J. Syst. Evol. Microbiol.">
        <title>The Global Catalogue of Microorganisms (GCM) 10K type strain sequencing project: providing services to taxonomists for standard genome sequencing and annotation.</title>
        <authorList>
            <consortium name="The Broad Institute Genomics Platform"/>
            <consortium name="The Broad Institute Genome Sequencing Center for Infectious Disease"/>
            <person name="Wu L."/>
            <person name="Ma J."/>
        </authorList>
    </citation>
    <scope>NUCLEOTIDE SEQUENCE [LARGE SCALE GENOMIC DNA]</scope>
    <source>
        <strain evidence="1 2">JCM 14046</strain>
    </source>
</reference>
<evidence type="ECO:0000313" key="2">
    <source>
        <dbReference type="Proteomes" id="UP001501612"/>
    </source>
</evidence>
<proteinExistence type="predicted"/>
<dbReference type="SUPFAM" id="SSF51735">
    <property type="entry name" value="NAD(P)-binding Rossmann-fold domains"/>
    <property type="match status" value="1"/>
</dbReference>
<sequence>MHDEPVRRVAVLGHGPRADALRAALADAVPGVGVVAVSGDGVRGPADLAGIDGVLVATTGSERAATVLACLAAAVPVLVDPPLAGDPDTAAALVEAAARAEATVGPGALRVGFARRHDPRFRDLRAHLAAGAVGEVRLVRAVEVREGPGPLGAGEAAGARVLAVALDTLAWLLDDSVAAVRCEDHGDLCLLTATTRDGRTLDLEVGDGADGDGEVRWEVVGSDGSAELLTRAAWLAEADRILLVAWARQLGGATPIAAGPADGLAADRAVAAARASLDAGTGVPVVPR</sequence>
<organism evidence="1 2">
    <name type="scientific">Nocardioides lentus</name>
    <dbReference type="NCBI Taxonomy" id="338077"/>
    <lineage>
        <taxon>Bacteria</taxon>
        <taxon>Bacillati</taxon>
        <taxon>Actinomycetota</taxon>
        <taxon>Actinomycetes</taxon>
        <taxon>Propionibacteriales</taxon>
        <taxon>Nocardioidaceae</taxon>
        <taxon>Nocardioides</taxon>
    </lineage>
</organism>
<dbReference type="PANTHER" id="PTHR43377">
    <property type="entry name" value="BILIVERDIN REDUCTASE A"/>
    <property type="match status" value="1"/>
</dbReference>
<dbReference type="Gene3D" id="3.30.360.10">
    <property type="entry name" value="Dihydrodipicolinate Reductase, domain 2"/>
    <property type="match status" value="1"/>
</dbReference>
<keyword evidence="2" id="KW-1185">Reference proteome</keyword>
<dbReference type="InterPro" id="IPR051450">
    <property type="entry name" value="Gfo/Idh/MocA_Oxidoreductases"/>
</dbReference>
<protein>
    <recommendedName>
        <fullName evidence="3">Gfo/Idh/MocA-like oxidoreductase N-terminal domain-containing protein</fullName>
    </recommendedName>
</protein>